<protein>
    <submittedName>
        <fullName evidence="1">Uncharacterized protein</fullName>
    </submittedName>
</protein>
<dbReference type="Proteomes" id="UP000318288">
    <property type="component" value="Unassembled WGS sequence"/>
</dbReference>
<sequence length="125" mass="13641">MKIGSCRLTTQRRRSKLGELTTTNIDRTALWATWPPKISLHLAGLARPDEALVFSLPGYQKRGAGQPEHGKLNIADGDLEIFKAWLFAEKEKSSLPIRKSSEGTIISLAAKGPDSVASVIAMELI</sequence>
<keyword evidence="2" id="KW-1185">Reference proteome</keyword>
<reference evidence="1 2" key="1">
    <citation type="submission" date="2019-02" db="EMBL/GenBank/DDBJ databases">
        <title>Deep-cultivation of Planctomycetes and their phenomic and genomic characterization uncovers novel biology.</title>
        <authorList>
            <person name="Wiegand S."/>
            <person name="Jogler M."/>
            <person name="Boedeker C."/>
            <person name="Pinto D."/>
            <person name="Vollmers J."/>
            <person name="Rivas-Marin E."/>
            <person name="Kohn T."/>
            <person name="Peeters S.H."/>
            <person name="Heuer A."/>
            <person name="Rast P."/>
            <person name="Oberbeckmann S."/>
            <person name="Bunk B."/>
            <person name="Jeske O."/>
            <person name="Meyerdierks A."/>
            <person name="Storesund J.E."/>
            <person name="Kallscheuer N."/>
            <person name="Luecker S."/>
            <person name="Lage O.M."/>
            <person name="Pohl T."/>
            <person name="Merkel B.J."/>
            <person name="Hornburger P."/>
            <person name="Mueller R.-W."/>
            <person name="Bruemmer F."/>
            <person name="Labrenz M."/>
            <person name="Spormann A.M."/>
            <person name="Op Den Camp H."/>
            <person name="Overmann J."/>
            <person name="Amann R."/>
            <person name="Jetten M.S.M."/>
            <person name="Mascher T."/>
            <person name="Medema M.H."/>
            <person name="Devos D.P."/>
            <person name="Kaster A.-K."/>
            <person name="Ovreas L."/>
            <person name="Rohde M."/>
            <person name="Galperin M.Y."/>
            <person name="Jogler C."/>
        </authorList>
    </citation>
    <scope>NUCLEOTIDE SEQUENCE [LARGE SCALE GENOMIC DNA]</scope>
    <source>
        <strain evidence="1 2">Poly51</strain>
    </source>
</reference>
<name>A0A5C6ETG2_9BACT</name>
<evidence type="ECO:0000313" key="2">
    <source>
        <dbReference type="Proteomes" id="UP000318288"/>
    </source>
</evidence>
<proteinExistence type="predicted"/>
<evidence type="ECO:0000313" key="1">
    <source>
        <dbReference type="EMBL" id="TWU50611.1"/>
    </source>
</evidence>
<accession>A0A5C6ETG2</accession>
<dbReference type="AlphaFoldDB" id="A0A5C6ETG2"/>
<dbReference type="EMBL" id="SJPW01000005">
    <property type="protein sequence ID" value="TWU50611.1"/>
    <property type="molecule type" value="Genomic_DNA"/>
</dbReference>
<organism evidence="1 2">
    <name type="scientific">Rubripirellula tenax</name>
    <dbReference type="NCBI Taxonomy" id="2528015"/>
    <lineage>
        <taxon>Bacteria</taxon>
        <taxon>Pseudomonadati</taxon>
        <taxon>Planctomycetota</taxon>
        <taxon>Planctomycetia</taxon>
        <taxon>Pirellulales</taxon>
        <taxon>Pirellulaceae</taxon>
        <taxon>Rubripirellula</taxon>
    </lineage>
</organism>
<comment type="caution">
    <text evidence="1">The sequence shown here is derived from an EMBL/GenBank/DDBJ whole genome shotgun (WGS) entry which is preliminary data.</text>
</comment>
<gene>
    <name evidence="1" type="ORF">Poly51_39030</name>
</gene>